<reference evidence="3" key="2">
    <citation type="submission" date="2020-09" db="EMBL/GenBank/DDBJ databases">
        <authorList>
            <person name="Sun Q."/>
            <person name="Zhou Y."/>
        </authorList>
    </citation>
    <scope>NUCLEOTIDE SEQUENCE</scope>
    <source>
        <strain evidence="3">CGMCC 1.12785</strain>
    </source>
</reference>
<keyword evidence="1" id="KW-0472">Membrane</keyword>
<evidence type="ECO:0000259" key="2">
    <source>
        <dbReference type="Pfam" id="PF11181"/>
    </source>
</evidence>
<evidence type="ECO:0000313" key="3">
    <source>
        <dbReference type="EMBL" id="GGA07405.1"/>
    </source>
</evidence>
<protein>
    <recommendedName>
        <fullName evidence="2">General stress protein 17M-like domain-containing protein</fullName>
    </recommendedName>
</protein>
<feature type="transmembrane region" description="Helical" evidence="1">
    <location>
        <begin position="77"/>
        <end position="95"/>
    </location>
</feature>
<keyword evidence="4" id="KW-1185">Reference proteome</keyword>
<keyword evidence="1" id="KW-1133">Transmembrane helix</keyword>
<dbReference type="AlphaFoldDB" id="A0A8J2TWC9"/>
<gene>
    <name evidence="3" type="ORF">GCM10011333_07600</name>
</gene>
<dbReference type="RefSeq" id="WP_188549606.1">
    <property type="nucleotide sequence ID" value="NZ_BMFY01000003.1"/>
</dbReference>
<feature type="domain" description="General stress protein 17M-like" evidence="2">
    <location>
        <begin position="18"/>
        <end position="105"/>
    </location>
</feature>
<keyword evidence="1" id="KW-0812">Transmembrane</keyword>
<sequence length="160" mass="17029">MSSPFASRPSRDQIPHGEVIGRYRNHTAATEAVQYLASKDFEVSKLTIVGTDLRLVEPVYGILTWARAALRGSIGGAWLGMIVVLVLSLVGGGAFDTGMLVAGLLLGTGLGMAWGVAAKALFRRRGQLMSQPQIIASGFEVICPPDLVPQAQSLLQNRPD</sequence>
<organism evidence="3 4">
    <name type="scientific">Sediminivirga luteola</name>
    <dbReference type="NCBI Taxonomy" id="1774748"/>
    <lineage>
        <taxon>Bacteria</taxon>
        <taxon>Bacillati</taxon>
        <taxon>Actinomycetota</taxon>
        <taxon>Actinomycetes</taxon>
        <taxon>Micrococcales</taxon>
        <taxon>Brevibacteriaceae</taxon>
        <taxon>Sediminivirga</taxon>
    </lineage>
</organism>
<comment type="caution">
    <text evidence="3">The sequence shown here is derived from an EMBL/GenBank/DDBJ whole genome shotgun (WGS) entry which is preliminary data.</text>
</comment>
<accession>A0A8J2TWC9</accession>
<dbReference type="Pfam" id="PF11181">
    <property type="entry name" value="YflT"/>
    <property type="match status" value="1"/>
</dbReference>
<dbReference type="InterPro" id="IPR025889">
    <property type="entry name" value="GSP17M-like_dom"/>
</dbReference>
<evidence type="ECO:0000256" key="1">
    <source>
        <dbReference type="SAM" id="Phobius"/>
    </source>
</evidence>
<name>A0A8J2TWC9_9MICO</name>
<reference evidence="3" key="1">
    <citation type="journal article" date="2014" name="Int. J. Syst. Evol. Microbiol.">
        <title>Complete genome sequence of Corynebacterium casei LMG S-19264T (=DSM 44701T), isolated from a smear-ripened cheese.</title>
        <authorList>
            <consortium name="US DOE Joint Genome Institute (JGI-PGF)"/>
            <person name="Walter F."/>
            <person name="Albersmeier A."/>
            <person name="Kalinowski J."/>
            <person name="Ruckert C."/>
        </authorList>
    </citation>
    <scope>NUCLEOTIDE SEQUENCE</scope>
    <source>
        <strain evidence="3">CGMCC 1.12785</strain>
    </source>
</reference>
<dbReference type="Proteomes" id="UP000616114">
    <property type="component" value="Unassembled WGS sequence"/>
</dbReference>
<proteinExistence type="predicted"/>
<feature type="transmembrane region" description="Helical" evidence="1">
    <location>
        <begin position="101"/>
        <end position="122"/>
    </location>
</feature>
<dbReference type="EMBL" id="BMFY01000003">
    <property type="protein sequence ID" value="GGA07405.1"/>
    <property type="molecule type" value="Genomic_DNA"/>
</dbReference>
<evidence type="ECO:0000313" key="4">
    <source>
        <dbReference type="Proteomes" id="UP000616114"/>
    </source>
</evidence>